<reference evidence="2 3" key="1">
    <citation type="journal article" date="2021" name="BMC Genomics">
        <title>Telomere-to-telomere genome assembly of asparaginase-producing Trichoderma simmonsii.</title>
        <authorList>
            <person name="Chung D."/>
            <person name="Kwon Y.M."/>
            <person name="Yang Y."/>
        </authorList>
    </citation>
    <scope>NUCLEOTIDE SEQUENCE [LARGE SCALE GENOMIC DNA]</scope>
    <source>
        <strain evidence="2 3">GH-Sj1</strain>
    </source>
</reference>
<keyword evidence="1" id="KW-1133">Transmembrane helix</keyword>
<proteinExistence type="predicted"/>
<evidence type="ECO:0000313" key="3">
    <source>
        <dbReference type="Proteomes" id="UP000826661"/>
    </source>
</evidence>
<dbReference type="Proteomes" id="UP000826661">
    <property type="component" value="Chromosome II"/>
</dbReference>
<dbReference type="EMBL" id="CP075865">
    <property type="protein sequence ID" value="QYS95433.1"/>
    <property type="molecule type" value="Genomic_DNA"/>
</dbReference>
<name>A0A8G0PG94_9HYPO</name>
<keyword evidence="3" id="KW-1185">Reference proteome</keyword>
<feature type="transmembrane region" description="Helical" evidence="1">
    <location>
        <begin position="12"/>
        <end position="31"/>
    </location>
</feature>
<evidence type="ECO:0000256" key="1">
    <source>
        <dbReference type="SAM" id="Phobius"/>
    </source>
</evidence>
<gene>
    <name evidence="2" type="ORF">H0G86_002724</name>
</gene>
<accession>A0A8G0PG94</accession>
<dbReference type="AlphaFoldDB" id="A0A8G0PG94"/>
<organism evidence="2 3">
    <name type="scientific">Trichoderma simmonsii</name>
    <dbReference type="NCBI Taxonomy" id="1491479"/>
    <lineage>
        <taxon>Eukaryota</taxon>
        <taxon>Fungi</taxon>
        <taxon>Dikarya</taxon>
        <taxon>Ascomycota</taxon>
        <taxon>Pezizomycotina</taxon>
        <taxon>Sordariomycetes</taxon>
        <taxon>Hypocreomycetidae</taxon>
        <taxon>Hypocreales</taxon>
        <taxon>Hypocreaceae</taxon>
        <taxon>Trichoderma</taxon>
    </lineage>
</organism>
<keyword evidence="1" id="KW-0812">Transmembrane</keyword>
<keyword evidence="1" id="KW-0472">Membrane</keyword>
<sequence>MKLVSVAVKMFLFTFGVFRWLYQFAVVIPIFRPVPAVSAVLVGGPTAFQFIFSDVLGVEKGAPARDASFSGRFQHDRHFTQGSRFPVPDAVGRVRDAMLFMPVRHMERAEEGLQDRREKRGLG</sequence>
<evidence type="ECO:0000313" key="2">
    <source>
        <dbReference type="EMBL" id="QYS95433.1"/>
    </source>
</evidence>
<protein>
    <submittedName>
        <fullName evidence="2">Uncharacterized protein</fullName>
    </submittedName>
</protein>